<accession>A0A2M7WRF3</accession>
<name>A0A2M7WRF3_9BACT</name>
<proteinExistence type="predicted"/>
<evidence type="ECO:0000313" key="1">
    <source>
        <dbReference type="EMBL" id="PJA32585.1"/>
    </source>
</evidence>
<dbReference type="EMBL" id="PFXF01000027">
    <property type="protein sequence ID" value="PJA32585.1"/>
    <property type="molecule type" value="Genomic_DNA"/>
</dbReference>
<reference evidence="2" key="1">
    <citation type="submission" date="2017-09" db="EMBL/GenBank/DDBJ databases">
        <title>Depth-based differentiation of microbial function through sediment-hosted aquifers and enrichment of novel symbionts in the deep terrestrial subsurface.</title>
        <authorList>
            <person name="Probst A.J."/>
            <person name="Ladd B."/>
            <person name="Jarett J.K."/>
            <person name="Geller-Mcgrath D.E."/>
            <person name="Sieber C.M.K."/>
            <person name="Emerson J.B."/>
            <person name="Anantharaman K."/>
            <person name="Thomas B.C."/>
            <person name="Malmstrom R."/>
            <person name="Stieglmeier M."/>
            <person name="Klingl A."/>
            <person name="Woyke T."/>
            <person name="Ryan C.M."/>
            <person name="Banfield J.F."/>
        </authorList>
    </citation>
    <scope>NUCLEOTIDE SEQUENCE [LARGE SCALE GENOMIC DNA]</scope>
</reference>
<evidence type="ECO:0000313" key="2">
    <source>
        <dbReference type="Proteomes" id="UP000230758"/>
    </source>
</evidence>
<dbReference type="Proteomes" id="UP000230758">
    <property type="component" value="Unassembled WGS sequence"/>
</dbReference>
<comment type="caution">
    <text evidence="1">The sequence shown here is derived from an EMBL/GenBank/DDBJ whole genome shotgun (WGS) entry which is preliminary data.</text>
</comment>
<organism evidence="1 2">
    <name type="scientific">Candidatus Zambryskibacteria bacterium CG_4_9_14_3_um_filter_42_15</name>
    <dbReference type="NCBI Taxonomy" id="1975112"/>
    <lineage>
        <taxon>Bacteria</taxon>
        <taxon>Candidatus Zambryskiibacteriota</taxon>
    </lineage>
</organism>
<dbReference type="AlphaFoldDB" id="A0A2M7WRF3"/>
<sequence length="221" mass="25817">MKVKEREHARKLRQEGKSMNQIIEETGYSKASVSFWTRDIVLTRSQKNKISLRGRSVESIERRRISRLANIANKRRAIMDLAKEDFTNLTIRELKLVGAMIYWGEGRKVGNWTVSLANSDPLIIKVMMRFFREVCKVPEEKFRGHIHTFENASVYKAEKYWSLISGIPLAQFYKTYTKPSKGSLQKRQMLPYGTLDIYVHDTKLFLTIKGWIEKIAELVIN</sequence>
<protein>
    <submittedName>
        <fullName evidence="1">Uncharacterized protein</fullName>
    </submittedName>
</protein>
<gene>
    <name evidence="1" type="ORF">CO185_02465</name>
</gene>